<proteinExistence type="predicted"/>
<evidence type="ECO:0000313" key="1">
    <source>
        <dbReference type="EMBL" id="KAG7302596.1"/>
    </source>
</evidence>
<accession>A0ABQ7QBM4</accession>
<organism evidence="1 2">
    <name type="scientific">Plutella xylostella</name>
    <name type="common">Diamondback moth</name>
    <name type="synonym">Plutella maculipennis</name>
    <dbReference type="NCBI Taxonomy" id="51655"/>
    <lineage>
        <taxon>Eukaryota</taxon>
        <taxon>Metazoa</taxon>
        <taxon>Ecdysozoa</taxon>
        <taxon>Arthropoda</taxon>
        <taxon>Hexapoda</taxon>
        <taxon>Insecta</taxon>
        <taxon>Pterygota</taxon>
        <taxon>Neoptera</taxon>
        <taxon>Endopterygota</taxon>
        <taxon>Lepidoptera</taxon>
        <taxon>Glossata</taxon>
        <taxon>Ditrysia</taxon>
        <taxon>Yponomeutoidea</taxon>
        <taxon>Plutellidae</taxon>
        <taxon>Plutella</taxon>
    </lineage>
</organism>
<dbReference type="Proteomes" id="UP000823941">
    <property type="component" value="Chromosome 17"/>
</dbReference>
<protein>
    <submittedName>
        <fullName evidence="1">Uncharacterized protein</fullName>
    </submittedName>
</protein>
<dbReference type="EMBL" id="JAHIBW010000017">
    <property type="protein sequence ID" value="KAG7302596.1"/>
    <property type="molecule type" value="Genomic_DNA"/>
</dbReference>
<name>A0ABQ7QBM4_PLUXY</name>
<reference evidence="1 2" key="1">
    <citation type="submission" date="2021-06" db="EMBL/GenBank/DDBJ databases">
        <title>A haploid diamondback moth (Plutella xylostella L.) genome assembly resolves 31 chromosomes and identifies a diamide resistance mutation.</title>
        <authorList>
            <person name="Ward C.M."/>
            <person name="Perry K.D."/>
            <person name="Baker G."/>
            <person name="Powis K."/>
            <person name="Heckel D.G."/>
            <person name="Baxter S.W."/>
        </authorList>
    </citation>
    <scope>NUCLEOTIDE SEQUENCE [LARGE SCALE GENOMIC DNA]</scope>
    <source>
        <strain evidence="1 2">LV</strain>
        <tissue evidence="1">Single pupa</tissue>
    </source>
</reference>
<sequence length="51" mass="5803">MIWRQSTGRKDPLATTDLLSTSDPLHTTIQDQLIDSKLALTELDDDDLLKY</sequence>
<comment type="caution">
    <text evidence="1">The sequence shown here is derived from an EMBL/GenBank/DDBJ whole genome shotgun (WGS) entry which is preliminary data.</text>
</comment>
<gene>
    <name evidence="1" type="ORF">JYU34_012534</name>
</gene>
<keyword evidence="2" id="KW-1185">Reference proteome</keyword>
<evidence type="ECO:0000313" key="2">
    <source>
        <dbReference type="Proteomes" id="UP000823941"/>
    </source>
</evidence>